<name>A0A0J1HAM1_9GAMM</name>
<accession>A0A0J1HAM1</accession>
<evidence type="ECO:0000313" key="2">
    <source>
        <dbReference type="EMBL" id="KLV08700.1"/>
    </source>
</evidence>
<keyword evidence="1" id="KW-1133">Transmembrane helix</keyword>
<evidence type="ECO:0000256" key="1">
    <source>
        <dbReference type="SAM" id="Phobius"/>
    </source>
</evidence>
<keyword evidence="1" id="KW-0472">Membrane</keyword>
<dbReference type="InterPro" id="IPR005625">
    <property type="entry name" value="PepSY-ass_TM"/>
</dbReference>
<keyword evidence="1" id="KW-0812">Transmembrane</keyword>
<feature type="transmembrane region" description="Helical" evidence="1">
    <location>
        <begin position="457"/>
        <end position="490"/>
    </location>
</feature>
<dbReference type="RefSeq" id="WP_047885627.1">
    <property type="nucleotide sequence ID" value="NZ_LDOU01000013.1"/>
</dbReference>
<feature type="transmembrane region" description="Helical" evidence="1">
    <location>
        <begin position="206"/>
        <end position="226"/>
    </location>
</feature>
<protein>
    <submittedName>
        <fullName evidence="2">Membrane protein</fullName>
    </submittedName>
</protein>
<dbReference type="PATRIC" id="fig|320778.3.peg.2794"/>
<sequence>MNTSQCQVSASDIQSPLSQRRAFYRTAWRWHFYAGLYVAPFLIMLAITGLMMMYAGTLENYRYQNLLHVEPAGPIISVRQQLEVVRQQFPEATIKQYLPPKTPEDVSRFAVVTQQGEGLFVTVNPYQAQVLGSIPRDNTMYQLANDIHGTLLIGETGDRLIELAASFGVILLVSGLYLWWPRDNASRAGMFRLRLGQGKRTFWRDAHANVGVVTGVFLLLFLLSGLSWSGVWGSKMVQAWNSFPAEVFGDAPLSDVTHAAMNHGEAEEVPWNLEQTPMPMSVITEEEMTGTAADTANTTSHHAGHHMKTSVPARSLQQGIVGNVNIDSVTAFARQEGFTNYRLNLPQSATGIYTIMASTMGKDITDATQDRTMHIDQYSGKVLADVKYADYTAMAKTMAWGIALHEGDMGYANKAVNTVLCLSFVLISLSGIVMWWLRRPKGKLSLSPPPAPNDPALWKGAMVVIAVLGVCFPLAGLAIVTVLVLDWLVISRVAPLSRFLG</sequence>
<dbReference type="EMBL" id="LDOU01000013">
    <property type="protein sequence ID" value="KLV08700.1"/>
    <property type="molecule type" value="Genomic_DNA"/>
</dbReference>
<proteinExistence type="predicted"/>
<feature type="transmembrane region" description="Helical" evidence="1">
    <location>
        <begin position="160"/>
        <end position="180"/>
    </location>
</feature>
<dbReference type="PANTHER" id="PTHR34219:SF1">
    <property type="entry name" value="PEPSY DOMAIN-CONTAINING PROTEIN"/>
    <property type="match status" value="1"/>
</dbReference>
<dbReference type="Pfam" id="PF03929">
    <property type="entry name" value="PepSY_TM"/>
    <property type="match status" value="1"/>
</dbReference>
<dbReference type="AlphaFoldDB" id="A0A0J1HAM1"/>
<feature type="transmembrane region" description="Helical" evidence="1">
    <location>
        <begin position="30"/>
        <end position="55"/>
    </location>
</feature>
<comment type="caution">
    <text evidence="2">The sequence shown here is derived from an EMBL/GenBank/DDBJ whole genome shotgun (WGS) entry which is preliminary data.</text>
</comment>
<gene>
    <name evidence="2" type="ORF">ABT57_12810</name>
</gene>
<reference evidence="2 3" key="1">
    <citation type="submission" date="2015-05" db="EMBL/GenBank/DDBJ databases">
        <title>Photobacterium galathea sp. nov.</title>
        <authorList>
            <person name="Machado H."/>
            <person name="Gram L."/>
        </authorList>
    </citation>
    <scope>NUCLEOTIDE SEQUENCE [LARGE SCALE GENOMIC DNA]</scope>
    <source>
        <strain evidence="2 3">DSM 22954</strain>
    </source>
</reference>
<dbReference type="PANTHER" id="PTHR34219">
    <property type="entry name" value="IRON-REGULATED INNER MEMBRANE PROTEIN-RELATED"/>
    <property type="match status" value="1"/>
</dbReference>
<dbReference type="Proteomes" id="UP000035909">
    <property type="component" value="Unassembled WGS sequence"/>
</dbReference>
<feature type="transmembrane region" description="Helical" evidence="1">
    <location>
        <begin position="415"/>
        <end position="437"/>
    </location>
</feature>
<dbReference type="OrthoDB" id="9791166at2"/>
<dbReference type="STRING" id="320778.ABT57_12810"/>
<evidence type="ECO:0000313" key="3">
    <source>
        <dbReference type="Proteomes" id="UP000035909"/>
    </source>
</evidence>
<keyword evidence="3" id="KW-1185">Reference proteome</keyword>
<organism evidence="2 3">
    <name type="scientific">Photobacterium ganghwense</name>
    <dbReference type="NCBI Taxonomy" id="320778"/>
    <lineage>
        <taxon>Bacteria</taxon>
        <taxon>Pseudomonadati</taxon>
        <taxon>Pseudomonadota</taxon>
        <taxon>Gammaproteobacteria</taxon>
        <taxon>Vibrionales</taxon>
        <taxon>Vibrionaceae</taxon>
        <taxon>Photobacterium</taxon>
    </lineage>
</organism>